<keyword evidence="1" id="KW-0758">Storage protein</keyword>
<dbReference type="GO" id="GO:0032355">
    <property type="term" value="P:response to estradiol"/>
    <property type="evidence" value="ECO:0007669"/>
    <property type="project" value="TreeGrafter"/>
</dbReference>
<feature type="signal peptide" evidence="3">
    <location>
        <begin position="1"/>
        <end position="15"/>
    </location>
</feature>
<protein>
    <submittedName>
        <fullName evidence="6">Vitellogenin-like</fullName>
    </submittedName>
</protein>
<dbReference type="RefSeq" id="XP_042560803.1">
    <property type="nucleotide sequence ID" value="XM_042704869.1"/>
</dbReference>
<dbReference type="GO" id="GO:0071391">
    <property type="term" value="P:cellular response to estrogen stimulus"/>
    <property type="evidence" value="ECO:0007669"/>
    <property type="project" value="TreeGrafter"/>
</dbReference>
<dbReference type="Pfam" id="PF01347">
    <property type="entry name" value="Vitellogenin_N"/>
    <property type="match status" value="1"/>
</dbReference>
<dbReference type="OrthoDB" id="8914339at2759"/>
<feature type="domain" description="Vitellogenin" evidence="4">
    <location>
        <begin position="24"/>
        <end position="72"/>
    </location>
</feature>
<evidence type="ECO:0000256" key="3">
    <source>
        <dbReference type="SAM" id="SignalP"/>
    </source>
</evidence>
<dbReference type="Proteomes" id="UP000515152">
    <property type="component" value="Unplaced"/>
</dbReference>
<reference evidence="6" key="1">
    <citation type="submission" date="2025-08" db="UniProtKB">
        <authorList>
            <consortium name="RefSeq"/>
        </authorList>
    </citation>
    <scope>IDENTIFICATION</scope>
</reference>
<keyword evidence="2" id="KW-0325">Glycoprotein</keyword>
<evidence type="ECO:0000256" key="1">
    <source>
        <dbReference type="ARBA" id="ARBA00022761"/>
    </source>
</evidence>
<proteinExistence type="predicted"/>
<dbReference type="InterPro" id="IPR050733">
    <property type="entry name" value="Vitellogenin/Apolipophorin"/>
</dbReference>
<evidence type="ECO:0000313" key="6">
    <source>
        <dbReference type="RefSeq" id="XP_042560803.1"/>
    </source>
</evidence>
<organism evidence="5 6">
    <name type="scientific">Clupea harengus</name>
    <name type="common">Atlantic herring</name>
    <dbReference type="NCBI Taxonomy" id="7950"/>
    <lineage>
        <taxon>Eukaryota</taxon>
        <taxon>Metazoa</taxon>
        <taxon>Chordata</taxon>
        <taxon>Craniata</taxon>
        <taxon>Vertebrata</taxon>
        <taxon>Euteleostomi</taxon>
        <taxon>Actinopterygii</taxon>
        <taxon>Neopterygii</taxon>
        <taxon>Teleostei</taxon>
        <taxon>Clupei</taxon>
        <taxon>Clupeiformes</taxon>
        <taxon>Clupeoidei</taxon>
        <taxon>Clupeidae</taxon>
        <taxon>Clupea</taxon>
    </lineage>
</organism>
<evidence type="ECO:0000256" key="2">
    <source>
        <dbReference type="ARBA" id="ARBA00023180"/>
    </source>
</evidence>
<keyword evidence="5" id="KW-1185">Reference proteome</keyword>
<dbReference type="GeneID" id="122130208"/>
<evidence type="ECO:0000313" key="5">
    <source>
        <dbReference type="Proteomes" id="UP000515152"/>
    </source>
</evidence>
<dbReference type="KEGG" id="char:122130208"/>
<evidence type="ECO:0000259" key="4">
    <source>
        <dbReference type="Pfam" id="PF01347"/>
    </source>
</evidence>
<keyword evidence="3" id="KW-0732">Signal</keyword>
<gene>
    <name evidence="6" type="primary">LOC122130208</name>
</gene>
<dbReference type="GO" id="GO:0005319">
    <property type="term" value="F:lipid transporter activity"/>
    <property type="evidence" value="ECO:0007669"/>
    <property type="project" value="InterPro"/>
</dbReference>
<dbReference type="PANTHER" id="PTHR23345">
    <property type="entry name" value="VITELLOGENIN-RELATED"/>
    <property type="match status" value="1"/>
</dbReference>
<dbReference type="InterPro" id="IPR001747">
    <property type="entry name" value="Vitellogenin_N"/>
</dbReference>
<dbReference type="PANTHER" id="PTHR23345:SF9">
    <property type="entry name" value="VITELLOGENIN-RELATED"/>
    <property type="match status" value="1"/>
</dbReference>
<name>A0A8M1KET0_CLUHA</name>
<sequence length="105" mass="11555">MRVLVLSLAIALVAGQNVNLAPEFSAAKTYVYKYEALLLGGLPVDGLAKAGMKVSSKVLISALAENIYLLKVIWTFYCICLRDDYVVLYQYFTTAEGISFSFICV</sequence>
<dbReference type="GO" id="GO:0045735">
    <property type="term" value="F:nutrient reservoir activity"/>
    <property type="evidence" value="ECO:0007669"/>
    <property type="project" value="UniProtKB-KW"/>
</dbReference>
<feature type="chain" id="PRO_5035454774" evidence="3">
    <location>
        <begin position="16"/>
        <end position="105"/>
    </location>
</feature>
<dbReference type="AlphaFoldDB" id="A0A8M1KET0"/>
<accession>A0A8M1KET0</accession>
<feature type="non-terminal residue" evidence="6">
    <location>
        <position position="105"/>
    </location>
</feature>